<keyword evidence="8" id="KW-1185">Reference proteome</keyword>
<feature type="transmembrane region" description="Helical" evidence="6">
    <location>
        <begin position="319"/>
        <end position="339"/>
    </location>
</feature>
<dbReference type="Pfam" id="PF07690">
    <property type="entry name" value="MFS_1"/>
    <property type="match status" value="1"/>
</dbReference>
<evidence type="ECO:0000313" key="7">
    <source>
        <dbReference type="EMBL" id="MBB5780263.1"/>
    </source>
</evidence>
<evidence type="ECO:0000256" key="1">
    <source>
        <dbReference type="ARBA" id="ARBA00004651"/>
    </source>
</evidence>
<dbReference type="InterPro" id="IPR036259">
    <property type="entry name" value="MFS_trans_sf"/>
</dbReference>
<feature type="transmembrane region" description="Helical" evidence="6">
    <location>
        <begin position="295"/>
        <end position="313"/>
    </location>
</feature>
<evidence type="ECO:0000256" key="4">
    <source>
        <dbReference type="ARBA" id="ARBA00022989"/>
    </source>
</evidence>
<dbReference type="AlphaFoldDB" id="A0A7W9GAT3"/>
<evidence type="ECO:0000256" key="5">
    <source>
        <dbReference type="ARBA" id="ARBA00023136"/>
    </source>
</evidence>
<dbReference type="GO" id="GO:0005886">
    <property type="term" value="C:plasma membrane"/>
    <property type="evidence" value="ECO:0007669"/>
    <property type="project" value="UniProtKB-SubCell"/>
</dbReference>
<dbReference type="InterPro" id="IPR011701">
    <property type="entry name" value="MFS"/>
</dbReference>
<dbReference type="GO" id="GO:0022857">
    <property type="term" value="F:transmembrane transporter activity"/>
    <property type="evidence" value="ECO:0007669"/>
    <property type="project" value="InterPro"/>
</dbReference>
<feature type="transmembrane region" description="Helical" evidence="6">
    <location>
        <begin position="50"/>
        <end position="72"/>
    </location>
</feature>
<dbReference type="EMBL" id="JACHMB010000001">
    <property type="protein sequence ID" value="MBB5780263.1"/>
    <property type="molecule type" value="Genomic_DNA"/>
</dbReference>
<feature type="transmembrane region" description="Helical" evidence="6">
    <location>
        <begin position="93"/>
        <end position="119"/>
    </location>
</feature>
<evidence type="ECO:0000256" key="3">
    <source>
        <dbReference type="ARBA" id="ARBA00022692"/>
    </source>
</evidence>
<feature type="transmembrane region" description="Helical" evidence="6">
    <location>
        <begin position="21"/>
        <end position="44"/>
    </location>
</feature>
<gene>
    <name evidence="7" type="ORF">HD596_007019</name>
</gene>
<keyword evidence="2" id="KW-1003">Cell membrane</keyword>
<dbReference type="PANTHER" id="PTHR23513:SF6">
    <property type="entry name" value="MAJOR FACILITATOR SUPERFAMILY ASSOCIATED DOMAIN-CONTAINING PROTEIN"/>
    <property type="match status" value="1"/>
</dbReference>
<feature type="transmembrane region" description="Helical" evidence="6">
    <location>
        <begin position="265"/>
        <end position="283"/>
    </location>
</feature>
<dbReference type="Proteomes" id="UP000579153">
    <property type="component" value="Unassembled WGS sequence"/>
</dbReference>
<feature type="transmembrane region" description="Helical" evidence="6">
    <location>
        <begin position="360"/>
        <end position="381"/>
    </location>
</feature>
<keyword evidence="3 6" id="KW-0812">Transmembrane</keyword>
<accession>A0A7W9GAT3</accession>
<comment type="subcellular location">
    <subcellularLocation>
        <location evidence="1">Cell membrane</location>
        <topology evidence="1">Multi-pass membrane protein</topology>
    </subcellularLocation>
</comment>
<evidence type="ECO:0000256" key="2">
    <source>
        <dbReference type="ARBA" id="ARBA00022475"/>
    </source>
</evidence>
<dbReference type="RefSeq" id="WP_246555053.1">
    <property type="nucleotide sequence ID" value="NZ_JACHMB010000001.1"/>
</dbReference>
<protein>
    <recommendedName>
        <fullName evidence="9">MFS transporter</fullName>
    </recommendedName>
</protein>
<sequence>MRPDMTQQDDDLVSERDFRRLWAGTTVSQLGSAVSMVALPVVAITVLDASAFQVALLSVIQAVTIVVVAFPAGRYIEFRAKRPVMIWSDIARCILLFSIPIAAFSGWLTFAHLCVAALVNAAGQIASSGAAQAHLKALVPAERLMSANSRLESTRWLSVLVGPSLAGPLIGALSAVGALIVDAVSFVVSAWSIRSLRTPEPQPPAREPSPSRRAELFAGWGFVRGHPVLRRMFASWLVFAGASAMATPLSSLFYLRDLGFTPWQYGLLMGLPSLGGFLGARLAPRMGRRFGLVRGLWWVSLWRGPWYALIPLASPGTAGLLLCGLGFAGVLFFSGLANSTMTTYRQLGTPDHLLARVSTLWIFATNVTQPLFIAFGGLVASTLGTRAGLFLVAAFMCGSGLFLPRRSEDHA</sequence>
<dbReference type="PANTHER" id="PTHR23513">
    <property type="entry name" value="INTEGRAL MEMBRANE EFFLUX PROTEIN-RELATED"/>
    <property type="match status" value="1"/>
</dbReference>
<dbReference type="SUPFAM" id="SSF103473">
    <property type="entry name" value="MFS general substrate transporter"/>
    <property type="match status" value="1"/>
</dbReference>
<evidence type="ECO:0000256" key="6">
    <source>
        <dbReference type="SAM" id="Phobius"/>
    </source>
</evidence>
<dbReference type="Gene3D" id="1.20.1250.20">
    <property type="entry name" value="MFS general substrate transporter like domains"/>
    <property type="match status" value="1"/>
</dbReference>
<dbReference type="CDD" id="cd06173">
    <property type="entry name" value="MFS_MefA_like"/>
    <property type="match status" value="1"/>
</dbReference>
<keyword evidence="5 6" id="KW-0472">Membrane</keyword>
<evidence type="ECO:0000313" key="8">
    <source>
        <dbReference type="Proteomes" id="UP000579153"/>
    </source>
</evidence>
<proteinExistence type="predicted"/>
<evidence type="ECO:0008006" key="9">
    <source>
        <dbReference type="Google" id="ProtNLM"/>
    </source>
</evidence>
<name>A0A7W9GAT3_9ACTN</name>
<keyword evidence="4 6" id="KW-1133">Transmembrane helix</keyword>
<organism evidence="7 8">
    <name type="scientific">Nonomuraea jabiensis</name>
    <dbReference type="NCBI Taxonomy" id="882448"/>
    <lineage>
        <taxon>Bacteria</taxon>
        <taxon>Bacillati</taxon>
        <taxon>Actinomycetota</taxon>
        <taxon>Actinomycetes</taxon>
        <taxon>Streptosporangiales</taxon>
        <taxon>Streptosporangiaceae</taxon>
        <taxon>Nonomuraea</taxon>
    </lineage>
</organism>
<feature type="transmembrane region" description="Helical" evidence="6">
    <location>
        <begin position="387"/>
        <end position="404"/>
    </location>
</feature>
<feature type="transmembrane region" description="Helical" evidence="6">
    <location>
        <begin position="165"/>
        <end position="188"/>
    </location>
</feature>
<comment type="caution">
    <text evidence="7">The sequence shown here is derived from an EMBL/GenBank/DDBJ whole genome shotgun (WGS) entry which is preliminary data.</text>
</comment>
<reference evidence="7 8" key="1">
    <citation type="submission" date="2020-08" db="EMBL/GenBank/DDBJ databases">
        <title>Sequencing the genomes of 1000 actinobacteria strains.</title>
        <authorList>
            <person name="Klenk H.-P."/>
        </authorList>
    </citation>
    <scope>NUCLEOTIDE SEQUENCE [LARGE SCALE GENOMIC DNA]</scope>
    <source>
        <strain evidence="7 8">DSM 45507</strain>
    </source>
</reference>
<feature type="transmembrane region" description="Helical" evidence="6">
    <location>
        <begin position="233"/>
        <end position="253"/>
    </location>
</feature>